<keyword evidence="2" id="KW-0614">Plasmid</keyword>
<dbReference type="Proteomes" id="UP000826802">
    <property type="component" value="Plasmid p19Msa0936-1"/>
</dbReference>
<evidence type="ECO:0000313" key="2">
    <source>
        <dbReference type="EMBL" id="QYA43654.1"/>
    </source>
</evidence>
<reference evidence="2 3" key="1">
    <citation type="submission" date="2021-07" db="EMBL/GenBank/DDBJ databases">
        <title>Prevalence and characterization of methicillin-resistant Macrococcus spp. in food producing animals and meat in Switzerland in 2019.</title>
        <authorList>
            <person name="Keller J.E."/>
            <person name="Schwendener S."/>
            <person name="Neuenschwander J."/>
            <person name="Overesch G."/>
            <person name="Perreten V."/>
        </authorList>
    </citation>
    <scope>NUCLEOTIDE SEQUENCE [LARGE SCALE GENOMIC DNA]</scope>
    <source>
        <strain evidence="2 3">19Msa0936</strain>
        <plasmid evidence="2 3">p19Msa0936-1</plasmid>
    </source>
</reference>
<gene>
    <name evidence="2" type="ORF">KYI11_12575</name>
</gene>
<accession>A0AAJ4PD64</accession>
<evidence type="ECO:0000256" key="1">
    <source>
        <dbReference type="SAM" id="MobiDB-lite"/>
    </source>
</evidence>
<feature type="compositionally biased region" description="Basic and acidic residues" evidence="1">
    <location>
        <begin position="122"/>
        <end position="135"/>
    </location>
</feature>
<evidence type="ECO:0000313" key="3">
    <source>
        <dbReference type="Proteomes" id="UP000826802"/>
    </source>
</evidence>
<dbReference type="EMBL" id="CP079982">
    <property type="protein sequence ID" value="QYA43654.1"/>
    <property type="molecule type" value="Genomic_DNA"/>
</dbReference>
<organism evidence="2 3">
    <name type="scientific">Macrococcoides bohemicum</name>
    <dbReference type="NCBI Taxonomy" id="1903056"/>
    <lineage>
        <taxon>Bacteria</taxon>
        <taxon>Bacillati</taxon>
        <taxon>Bacillota</taxon>
        <taxon>Bacilli</taxon>
        <taxon>Bacillales</taxon>
        <taxon>Staphylococcaceae</taxon>
        <taxon>Macrococcoides</taxon>
    </lineage>
</organism>
<feature type="compositionally biased region" description="Basic residues" evidence="1">
    <location>
        <begin position="138"/>
        <end position="147"/>
    </location>
</feature>
<feature type="region of interest" description="Disordered" evidence="1">
    <location>
        <begin position="119"/>
        <end position="147"/>
    </location>
</feature>
<dbReference type="AlphaFoldDB" id="A0AAJ4PD64"/>
<dbReference type="RefSeq" id="WP_219504212.1">
    <property type="nucleotide sequence ID" value="NZ_CP079982.1"/>
</dbReference>
<keyword evidence="3" id="KW-1185">Reference proteome</keyword>
<proteinExistence type="predicted"/>
<protein>
    <submittedName>
        <fullName evidence="2">Uncharacterized protein</fullName>
    </submittedName>
</protein>
<geneLocation type="plasmid" evidence="2 3">
    <name>p19Msa0936-1</name>
</geneLocation>
<name>A0AAJ4PD64_9STAP</name>
<sequence>MLERLNGIKTQDETDQQEIDLSLYVEESEIENFKMSYGAHTIAEKRKEVERLQSEIESIEELNAYDERVEEARKLITNVLHLVWNDETQALFNFDNEYMFSQTYQNIASFKQYHEPAAGFGDVKRPTQTSDKEFGKQLARKTIRGRK</sequence>